<dbReference type="InterPro" id="IPR012337">
    <property type="entry name" value="RNaseH-like_sf"/>
</dbReference>
<dbReference type="PANTHER" id="PTHR23272:SF161">
    <property type="entry name" value="ZINC FINGER BED DOMAIN-CONTAINING PROTEIN RICESLEEPER 1-LIKE"/>
    <property type="match status" value="1"/>
</dbReference>
<reference evidence="3" key="1">
    <citation type="journal article" date="2012" name="Nature">
        <title>A physical, genetic and functional sequence assembly of the barley genome.</title>
        <authorList>
            <consortium name="The International Barley Genome Sequencing Consortium"/>
            <person name="Mayer K.F."/>
            <person name="Waugh R."/>
            <person name="Brown J.W."/>
            <person name="Schulman A."/>
            <person name="Langridge P."/>
            <person name="Platzer M."/>
            <person name="Fincher G.B."/>
            <person name="Muehlbauer G.J."/>
            <person name="Sato K."/>
            <person name="Close T.J."/>
            <person name="Wise R.P."/>
            <person name="Stein N."/>
        </authorList>
    </citation>
    <scope>NUCLEOTIDE SEQUENCE [LARGE SCALE GENOMIC DNA]</scope>
    <source>
        <strain evidence="3">cv. Morex</strain>
    </source>
</reference>
<evidence type="ECO:0000259" key="1">
    <source>
        <dbReference type="Pfam" id="PF14372"/>
    </source>
</evidence>
<dbReference type="EnsemblPlants" id="HORVU.MOREX.r3.7HG0688900.1">
    <property type="protein sequence ID" value="HORVU.MOREX.r3.7HG0688900.1.CDS1"/>
    <property type="gene ID" value="HORVU.MOREX.r3.7HG0688900"/>
</dbReference>
<proteinExistence type="predicted"/>
<organism evidence="2 3">
    <name type="scientific">Hordeum vulgare subsp. vulgare</name>
    <name type="common">Domesticated barley</name>
    <dbReference type="NCBI Taxonomy" id="112509"/>
    <lineage>
        <taxon>Eukaryota</taxon>
        <taxon>Viridiplantae</taxon>
        <taxon>Streptophyta</taxon>
        <taxon>Embryophyta</taxon>
        <taxon>Tracheophyta</taxon>
        <taxon>Spermatophyta</taxon>
        <taxon>Magnoliopsida</taxon>
        <taxon>Liliopsida</taxon>
        <taxon>Poales</taxon>
        <taxon>Poaceae</taxon>
        <taxon>BOP clade</taxon>
        <taxon>Pooideae</taxon>
        <taxon>Triticodae</taxon>
        <taxon>Triticeae</taxon>
        <taxon>Hordeinae</taxon>
        <taxon>Hordeum</taxon>
    </lineage>
</organism>
<reference evidence="2" key="2">
    <citation type="submission" date="2020-10" db="EMBL/GenBank/DDBJ databases">
        <authorList>
            <person name="Scholz U."/>
            <person name="Mascher M."/>
            <person name="Fiebig A."/>
        </authorList>
    </citation>
    <scope>NUCLEOTIDE SEQUENCE [LARGE SCALE GENOMIC DNA]</scope>
    <source>
        <strain evidence="2">cv. Morex</strain>
    </source>
</reference>
<dbReference type="GO" id="GO:0003677">
    <property type="term" value="F:DNA binding"/>
    <property type="evidence" value="ECO:0007669"/>
    <property type="project" value="InterPro"/>
</dbReference>
<protein>
    <recommendedName>
        <fullName evidence="1">hAT-like transposase RNase-H fold domain-containing protein</fullName>
    </recommendedName>
</protein>
<accession>A0A8I6Y9T3</accession>
<keyword evidence="3" id="KW-1185">Reference proteome</keyword>
<name>A0A8I6Y9T3_HORVV</name>
<dbReference type="PANTHER" id="PTHR23272">
    <property type="entry name" value="BED FINGER-RELATED"/>
    <property type="match status" value="1"/>
</dbReference>
<dbReference type="Gramene" id="HORVU.MOREX.r2.7HG0572020.1">
    <property type="protein sequence ID" value="HORVU.MOREX.r2.7HG0572020.1.CDS.1"/>
    <property type="gene ID" value="HORVU.MOREX.r2.7HG0572020"/>
</dbReference>
<dbReference type="Proteomes" id="UP000011116">
    <property type="component" value="Chromosome 7H"/>
</dbReference>
<sequence length="230" mass="25649">MLKAVIQDRVLFNGFINANYNPVVPLLNGETWHVITALTAFLELFYDATVTLSGVYYPTSPLMVHTLLDIASHLKAYEADGLLLNVVADMKIKYLKYWKKVPLLYALAFILDPRAKLEGYRSALNVLSASLSLDYTDDFNTARDSLYDIYAKYEQKYSGVRMQRPPPAPTAGKKRGAWSKIFASSSSSSSTAGSSSTSASSIPSYWWKYANANVWIFSTNESSFKCVSEL</sequence>
<reference evidence="2" key="3">
    <citation type="submission" date="2022-01" db="UniProtKB">
        <authorList>
            <consortium name="EnsemblPlants"/>
        </authorList>
    </citation>
    <scope>IDENTIFICATION</scope>
    <source>
        <strain evidence="2">subsp. vulgare</strain>
    </source>
</reference>
<evidence type="ECO:0000313" key="2">
    <source>
        <dbReference type="EnsemblPlants" id="HORVU.MOREX.r3.7HG0688900.1.CDS1"/>
    </source>
</evidence>
<dbReference type="AlphaFoldDB" id="A0A8I6Y9T3"/>
<feature type="domain" description="hAT-like transposase RNase-H fold" evidence="1">
    <location>
        <begin position="54"/>
        <end position="150"/>
    </location>
</feature>
<dbReference type="InterPro" id="IPR025525">
    <property type="entry name" value="hAT-like_transposase_RNase-H"/>
</dbReference>
<dbReference type="Gramene" id="HORVU.MOREX.r3.7HG0688900.1">
    <property type="protein sequence ID" value="HORVU.MOREX.r3.7HG0688900.1.CDS1"/>
    <property type="gene ID" value="HORVU.MOREX.r3.7HG0688900"/>
</dbReference>
<evidence type="ECO:0000313" key="3">
    <source>
        <dbReference type="Proteomes" id="UP000011116"/>
    </source>
</evidence>
<dbReference type="Pfam" id="PF14372">
    <property type="entry name" value="hAT-like_RNase-H"/>
    <property type="match status" value="1"/>
</dbReference>
<dbReference type="SUPFAM" id="SSF53098">
    <property type="entry name" value="Ribonuclease H-like"/>
    <property type="match status" value="1"/>
</dbReference>